<accession>A0A1L9BIV5</accession>
<dbReference type="AlphaFoldDB" id="A0A1L9BIV5"/>
<evidence type="ECO:0000313" key="2">
    <source>
        <dbReference type="EMBL" id="OJH42187.1"/>
    </source>
</evidence>
<keyword evidence="3" id="KW-1185">Reference proteome</keyword>
<reference evidence="3" key="1">
    <citation type="submission" date="2016-11" db="EMBL/GenBank/DDBJ databases">
        <authorList>
            <person name="Shukria A."/>
            <person name="Stevens D.C."/>
        </authorList>
    </citation>
    <scope>NUCLEOTIDE SEQUENCE [LARGE SCALE GENOMIC DNA]</scope>
    <source>
        <strain evidence="3">Cbfe23</strain>
    </source>
</reference>
<proteinExistence type="predicted"/>
<name>A0A1L9BIV5_9BACT</name>
<evidence type="ECO:0000313" key="3">
    <source>
        <dbReference type="Proteomes" id="UP000182229"/>
    </source>
</evidence>
<sequence>MLVALGAAQEAVLGAFLEAVDTARRRDLAGFLVEAGRGWVKHPASRWVEGLSPSASLRSRDEAARAAGAGLRMLSRVGRWDAEHRGVRFFDDDYDAAQLLLSEWSAFGVPGFRKAAELERALCFLDSSGSISG</sequence>
<gene>
    <name evidence="2" type="ORF">BON30_02945</name>
</gene>
<dbReference type="InterPro" id="IPR045485">
    <property type="entry name" value="fvmX6"/>
</dbReference>
<reference evidence="2 3" key="2">
    <citation type="submission" date="2016-12" db="EMBL/GenBank/DDBJ databases">
        <title>Draft Genome Sequence of Cystobacter ferrugineus Strain Cbfe23.</title>
        <authorList>
            <person name="Akbar S."/>
            <person name="Dowd S.E."/>
            <person name="Stevens D.C."/>
        </authorList>
    </citation>
    <scope>NUCLEOTIDE SEQUENCE [LARGE SCALE GENOMIC DNA]</scope>
    <source>
        <strain evidence="2 3">Cbfe23</strain>
    </source>
</reference>
<feature type="domain" description="FtsH ternary system" evidence="1">
    <location>
        <begin position="5"/>
        <end position="121"/>
    </location>
</feature>
<dbReference type="Proteomes" id="UP000182229">
    <property type="component" value="Unassembled WGS sequence"/>
</dbReference>
<comment type="caution">
    <text evidence="2">The sequence shown here is derived from an EMBL/GenBank/DDBJ whole genome shotgun (WGS) entry which is preliminary data.</text>
</comment>
<organism evidence="2 3">
    <name type="scientific">Cystobacter ferrugineus</name>
    <dbReference type="NCBI Taxonomy" id="83449"/>
    <lineage>
        <taxon>Bacteria</taxon>
        <taxon>Pseudomonadati</taxon>
        <taxon>Myxococcota</taxon>
        <taxon>Myxococcia</taxon>
        <taxon>Myxococcales</taxon>
        <taxon>Cystobacterineae</taxon>
        <taxon>Archangiaceae</taxon>
        <taxon>Cystobacter</taxon>
    </lineage>
</organism>
<dbReference type="Pfam" id="PF20004">
    <property type="entry name" value="fvmX6"/>
    <property type="match status" value="1"/>
</dbReference>
<dbReference type="RefSeq" id="WP_071896277.1">
    <property type="nucleotide sequence ID" value="NZ_MPIN01000001.1"/>
</dbReference>
<dbReference type="EMBL" id="MPIN01000001">
    <property type="protein sequence ID" value="OJH42187.1"/>
    <property type="molecule type" value="Genomic_DNA"/>
</dbReference>
<evidence type="ECO:0000259" key="1">
    <source>
        <dbReference type="Pfam" id="PF20004"/>
    </source>
</evidence>
<protein>
    <recommendedName>
        <fullName evidence="1">FtsH ternary system domain-containing protein</fullName>
    </recommendedName>
</protein>